<gene>
    <name evidence="3" type="ORF">EVOR1521_LOCUS24021</name>
</gene>
<evidence type="ECO:0000256" key="2">
    <source>
        <dbReference type="SAM" id="SignalP"/>
    </source>
</evidence>
<feature type="signal peptide" evidence="2">
    <location>
        <begin position="1"/>
        <end position="26"/>
    </location>
</feature>
<comment type="caution">
    <text evidence="3">The sequence shown here is derived from an EMBL/GenBank/DDBJ whole genome shotgun (WGS) entry which is preliminary data.</text>
</comment>
<proteinExistence type="inferred from homology"/>
<keyword evidence="2" id="KW-0732">Signal</keyword>
<comment type="similarity">
    <text evidence="1">Belongs to the RutC family.</text>
</comment>
<protein>
    <submittedName>
        <fullName evidence="3">Uncharacterized protein</fullName>
    </submittedName>
</protein>
<dbReference type="Proteomes" id="UP001178507">
    <property type="component" value="Unassembled WGS sequence"/>
</dbReference>
<dbReference type="GO" id="GO:0005829">
    <property type="term" value="C:cytosol"/>
    <property type="evidence" value="ECO:0007669"/>
    <property type="project" value="TreeGrafter"/>
</dbReference>
<evidence type="ECO:0000313" key="4">
    <source>
        <dbReference type="Proteomes" id="UP001178507"/>
    </source>
</evidence>
<organism evidence="3 4">
    <name type="scientific">Effrenium voratum</name>
    <dbReference type="NCBI Taxonomy" id="2562239"/>
    <lineage>
        <taxon>Eukaryota</taxon>
        <taxon>Sar</taxon>
        <taxon>Alveolata</taxon>
        <taxon>Dinophyceae</taxon>
        <taxon>Suessiales</taxon>
        <taxon>Symbiodiniaceae</taxon>
        <taxon>Effrenium</taxon>
    </lineage>
</organism>
<dbReference type="InterPro" id="IPR019897">
    <property type="entry name" value="RidA_CS"/>
</dbReference>
<accession>A0AA36J930</accession>
<dbReference type="GO" id="GO:0019239">
    <property type="term" value="F:deaminase activity"/>
    <property type="evidence" value="ECO:0007669"/>
    <property type="project" value="TreeGrafter"/>
</dbReference>
<sequence length="444" mass="46310">MALVRQFLLQALVIAVPFLLQGCGTSDDSQPSKARKASEVVNVPGWPDVKGKFPLSFGIKAGSLVYASGMQGMDMKTMKLVEGGVQEETKQILKNLGELLQAAGSSMQQVTLCSVSLVNITRDFKDMNQAYSSFWPAAPPARVAVQVAALAGNASVEIQCTAALDGKNRTTVQVPGFPDLAAKGFPLSWATKVDGMLYLSGAQGMDMATGKVVSGGVQAETTQALQNLEKVLQAASSNAGRVVACSVSLTNMSDFSEMNQAYQAFWPKSPELGGLPSRVCVEVSALAGTGKVEIQCTAAGTDVPHGEVPSVVKVPGWPEMKGFPFSAGAKVDGIAFISGNQGVDMKTSKLVQGGAGPETTQTLKDIQEAVKASGTGLQEVVACEVSLRDMKDFAAVNKAYSSFWPHEPPSRVAVQVGALARGAAVEIRCLAALSAAMGGMEITV</sequence>
<evidence type="ECO:0000313" key="3">
    <source>
        <dbReference type="EMBL" id="CAJ1400726.1"/>
    </source>
</evidence>
<dbReference type="SUPFAM" id="SSF55298">
    <property type="entry name" value="YjgF-like"/>
    <property type="match status" value="3"/>
</dbReference>
<dbReference type="PROSITE" id="PS01094">
    <property type="entry name" value="UPF0076"/>
    <property type="match status" value="3"/>
</dbReference>
<dbReference type="Gene3D" id="3.30.1330.40">
    <property type="entry name" value="RutC-like"/>
    <property type="match status" value="3"/>
</dbReference>
<feature type="chain" id="PRO_5041467779" evidence="2">
    <location>
        <begin position="27"/>
        <end position="444"/>
    </location>
</feature>
<dbReference type="PANTHER" id="PTHR11803">
    <property type="entry name" value="2-IMINOBUTANOATE/2-IMINOPROPANOATE DEAMINASE RIDA"/>
    <property type="match status" value="1"/>
</dbReference>
<name>A0AA36J930_9DINO</name>
<dbReference type="InterPro" id="IPR035959">
    <property type="entry name" value="RutC-like_sf"/>
</dbReference>
<reference evidence="3" key="1">
    <citation type="submission" date="2023-08" db="EMBL/GenBank/DDBJ databases">
        <authorList>
            <person name="Chen Y."/>
            <person name="Shah S."/>
            <person name="Dougan E. K."/>
            <person name="Thang M."/>
            <person name="Chan C."/>
        </authorList>
    </citation>
    <scope>NUCLEOTIDE SEQUENCE</scope>
</reference>
<dbReference type="PROSITE" id="PS51257">
    <property type="entry name" value="PROKAR_LIPOPROTEIN"/>
    <property type="match status" value="1"/>
</dbReference>
<dbReference type="GO" id="GO:0005739">
    <property type="term" value="C:mitochondrion"/>
    <property type="evidence" value="ECO:0007669"/>
    <property type="project" value="TreeGrafter"/>
</dbReference>
<dbReference type="Pfam" id="PF01042">
    <property type="entry name" value="Ribonuc_L-PSP"/>
    <property type="match status" value="3"/>
</dbReference>
<dbReference type="InterPro" id="IPR006175">
    <property type="entry name" value="YjgF/YER057c/UK114"/>
</dbReference>
<dbReference type="PANTHER" id="PTHR11803:SF58">
    <property type="entry name" value="PROTEIN HMF1-RELATED"/>
    <property type="match status" value="1"/>
</dbReference>
<dbReference type="EMBL" id="CAUJNA010003382">
    <property type="protein sequence ID" value="CAJ1400726.1"/>
    <property type="molecule type" value="Genomic_DNA"/>
</dbReference>
<dbReference type="AlphaFoldDB" id="A0AA36J930"/>
<keyword evidence="4" id="KW-1185">Reference proteome</keyword>
<dbReference type="CDD" id="cd00448">
    <property type="entry name" value="YjgF_YER057c_UK114_family"/>
    <property type="match status" value="3"/>
</dbReference>
<evidence type="ECO:0000256" key="1">
    <source>
        <dbReference type="ARBA" id="ARBA00010552"/>
    </source>
</evidence>